<keyword evidence="1" id="KW-0812">Transmembrane</keyword>
<keyword evidence="1" id="KW-0472">Membrane</keyword>
<sequence>MSFWAVLAWVLIVEGALPLIAPSFWRQVVDQIRQLRDGQLRFYGLCSVAAGGLLLLLLA</sequence>
<gene>
    <name evidence="2" type="ORF">EDC62_1334</name>
</gene>
<dbReference type="OrthoDB" id="9182237at2"/>
<name>A0A3N4VD30_9BURK</name>
<feature type="transmembrane region" description="Helical" evidence="1">
    <location>
        <begin position="42"/>
        <end position="58"/>
    </location>
</feature>
<accession>A0A3N4VD30</accession>
<dbReference type="AlphaFoldDB" id="A0A3N4VD30"/>
<reference evidence="2 3" key="1">
    <citation type="submission" date="2018-11" db="EMBL/GenBank/DDBJ databases">
        <title>Genomic Encyclopedia of Type Strains, Phase IV (KMG-IV): sequencing the most valuable type-strain genomes for metagenomic binning, comparative biology and taxonomic classification.</title>
        <authorList>
            <person name="Goeker M."/>
        </authorList>
    </citation>
    <scope>NUCLEOTIDE SEQUENCE [LARGE SCALE GENOMIC DNA]</scope>
    <source>
        <strain evidence="2 3">DSM 101684</strain>
    </source>
</reference>
<dbReference type="Pfam" id="PF09838">
    <property type="entry name" value="DUF2065"/>
    <property type="match status" value="1"/>
</dbReference>
<protein>
    <recommendedName>
        <fullName evidence="4">DUF2065 domain-containing protein</fullName>
    </recommendedName>
</protein>
<organism evidence="2 3">
    <name type="scientific">Tibeticola sediminis</name>
    <dbReference type="NCBI Taxonomy" id="1917811"/>
    <lineage>
        <taxon>Bacteria</taxon>
        <taxon>Pseudomonadati</taxon>
        <taxon>Pseudomonadota</taxon>
        <taxon>Betaproteobacteria</taxon>
        <taxon>Burkholderiales</taxon>
        <taxon>Comamonadaceae</taxon>
        <taxon>Tibeticola</taxon>
    </lineage>
</organism>
<dbReference type="PANTHER" id="PTHR38602">
    <property type="entry name" value="INNER MEMBRANE PROTEIN-RELATED"/>
    <property type="match status" value="1"/>
</dbReference>
<comment type="caution">
    <text evidence="2">The sequence shown here is derived from an EMBL/GenBank/DDBJ whole genome shotgun (WGS) entry which is preliminary data.</text>
</comment>
<proteinExistence type="predicted"/>
<keyword evidence="1" id="KW-1133">Transmembrane helix</keyword>
<evidence type="ECO:0000313" key="3">
    <source>
        <dbReference type="Proteomes" id="UP000272193"/>
    </source>
</evidence>
<keyword evidence="3" id="KW-1185">Reference proteome</keyword>
<dbReference type="Proteomes" id="UP000272193">
    <property type="component" value="Unassembled WGS sequence"/>
</dbReference>
<evidence type="ECO:0000256" key="1">
    <source>
        <dbReference type="SAM" id="Phobius"/>
    </source>
</evidence>
<evidence type="ECO:0008006" key="4">
    <source>
        <dbReference type="Google" id="ProtNLM"/>
    </source>
</evidence>
<dbReference type="InterPro" id="IPR019201">
    <property type="entry name" value="DUF2065"/>
</dbReference>
<dbReference type="RefSeq" id="WP_124221849.1">
    <property type="nucleotide sequence ID" value="NZ_RKQL01000002.1"/>
</dbReference>
<dbReference type="EMBL" id="RKQL01000002">
    <property type="protein sequence ID" value="RPE70844.1"/>
    <property type="molecule type" value="Genomic_DNA"/>
</dbReference>
<dbReference type="PANTHER" id="PTHR38602:SF1">
    <property type="entry name" value="INNER MEMBRANE PROTEIN"/>
    <property type="match status" value="1"/>
</dbReference>
<evidence type="ECO:0000313" key="2">
    <source>
        <dbReference type="EMBL" id="RPE70844.1"/>
    </source>
</evidence>